<dbReference type="GeneID" id="107003754"/>
<evidence type="ECO:0000313" key="2">
    <source>
        <dbReference type="RefSeq" id="XP_015057528.1"/>
    </source>
</evidence>
<gene>
    <name evidence="2" type="primary">LOC107003754</name>
</gene>
<dbReference type="PANTHER" id="PTHR33067">
    <property type="entry name" value="RNA-DIRECTED DNA POLYMERASE-RELATED"/>
    <property type="match status" value="1"/>
</dbReference>
<name>A0ABM1FIY5_SOLPN</name>
<keyword evidence="1" id="KW-1185">Reference proteome</keyword>
<proteinExistence type="predicted"/>
<dbReference type="RefSeq" id="XP_015057528.1">
    <property type="nucleotide sequence ID" value="XM_015202042.1"/>
</dbReference>
<evidence type="ECO:0000313" key="1">
    <source>
        <dbReference type="Proteomes" id="UP000694930"/>
    </source>
</evidence>
<reference evidence="2" key="2">
    <citation type="submission" date="2025-08" db="UniProtKB">
        <authorList>
            <consortium name="RefSeq"/>
        </authorList>
    </citation>
    <scope>IDENTIFICATION</scope>
</reference>
<protein>
    <submittedName>
        <fullName evidence="2">Uncharacterized protein LOC107003754</fullName>
    </submittedName>
</protein>
<dbReference type="Proteomes" id="UP000694930">
    <property type="component" value="Chromosome 11"/>
</dbReference>
<accession>A0ABM1FIY5</accession>
<organism evidence="1 2">
    <name type="scientific">Solanum pennellii</name>
    <name type="common">Tomato</name>
    <name type="synonym">Lycopersicon pennellii</name>
    <dbReference type="NCBI Taxonomy" id="28526"/>
    <lineage>
        <taxon>Eukaryota</taxon>
        <taxon>Viridiplantae</taxon>
        <taxon>Streptophyta</taxon>
        <taxon>Embryophyta</taxon>
        <taxon>Tracheophyta</taxon>
        <taxon>Spermatophyta</taxon>
        <taxon>Magnoliopsida</taxon>
        <taxon>eudicotyledons</taxon>
        <taxon>Gunneridae</taxon>
        <taxon>Pentapetalae</taxon>
        <taxon>asterids</taxon>
        <taxon>lamiids</taxon>
        <taxon>Solanales</taxon>
        <taxon>Solanaceae</taxon>
        <taxon>Solanoideae</taxon>
        <taxon>Solaneae</taxon>
        <taxon>Solanum</taxon>
        <taxon>Solanum subgen. Lycopersicon</taxon>
    </lineage>
</organism>
<reference evidence="1" key="1">
    <citation type="journal article" date="2014" name="Nat. Genet.">
        <title>The genome of the stress-tolerant wild tomato species Solanum pennellii.</title>
        <authorList>
            <person name="Bolger A."/>
            <person name="Scossa F."/>
            <person name="Bolger M.E."/>
            <person name="Lanz C."/>
            <person name="Maumus F."/>
            <person name="Tohge T."/>
            <person name="Quesneville H."/>
            <person name="Alseekh S."/>
            <person name="Sorensen I."/>
            <person name="Lichtenstein G."/>
            <person name="Fich E.A."/>
            <person name="Conte M."/>
            <person name="Keller H."/>
            <person name="Schneeberger K."/>
            <person name="Schwacke R."/>
            <person name="Ofner I."/>
            <person name="Vrebalov J."/>
            <person name="Xu Y."/>
            <person name="Osorio S."/>
            <person name="Aflitos S.A."/>
            <person name="Schijlen E."/>
            <person name="Jimenez-Gomez J.M."/>
            <person name="Ryngajllo M."/>
            <person name="Kimura S."/>
            <person name="Kumar R."/>
            <person name="Koenig D."/>
            <person name="Headland L.R."/>
            <person name="Maloof J.N."/>
            <person name="Sinha N."/>
            <person name="van Ham R.C."/>
            <person name="Lankhorst R.K."/>
            <person name="Mao L."/>
            <person name="Vogel A."/>
            <person name="Arsova B."/>
            <person name="Panstruga R."/>
            <person name="Fei Z."/>
            <person name="Rose J.K."/>
            <person name="Zamir D."/>
            <person name="Carrari F."/>
            <person name="Giovannoni J.J."/>
            <person name="Weigel D."/>
            <person name="Usadel B."/>
            <person name="Fernie A.R."/>
        </authorList>
    </citation>
    <scope>NUCLEOTIDE SEQUENCE [LARGE SCALE GENOMIC DNA]</scope>
    <source>
        <strain evidence="1">cv. LA0716</strain>
    </source>
</reference>
<dbReference type="PANTHER" id="PTHR33067:SF9">
    <property type="entry name" value="RNA-DIRECTED DNA POLYMERASE"/>
    <property type="match status" value="1"/>
</dbReference>
<sequence>MTEVSREHENASEKEDVVTNIMVHLPRTPPLFPQILAKKTEEGKYCRFITILKQLSITALLIESLDKMPGYVKFMKYMKKEDPSAFTIPCTIGLLHFSKELCDLGGRINLMPLSMYKKLGLGDVKATTMRFFMVDFEVLVLARPFLATGRALVYIEKGKMKLGLNNEKMTFNICRSMKQSGEIQSVSATNFRSKSGSEAQIEERLGVEALTTVIMNFAIDFIEDYDEFVAAPDRCKY</sequence>